<evidence type="ECO:0000256" key="1">
    <source>
        <dbReference type="SAM" id="MobiDB-lite"/>
    </source>
</evidence>
<dbReference type="EMBL" id="JAIFRP010000434">
    <property type="protein sequence ID" value="KAK2578316.1"/>
    <property type="molecule type" value="Genomic_DNA"/>
</dbReference>
<dbReference type="Proteomes" id="UP001258017">
    <property type="component" value="Unassembled WGS sequence"/>
</dbReference>
<proteinExistence type="predicted"/>
<name>A0AAD9RFY5_9HYME</name>
<feature type="region of interest" description="Disordered" evidence="1">
    <location>
        <begin position="99"/>
        <end position="121"/>
    </location>
</feature>
<dbReference type="AlphaFoldDB" id="A0AAD9RFY5"/>
<keyword evidence="3" id="KW-1185">Reference proteome</keyword>
<sequence>MAEKRVTRQTAVSEAELSLVHEQLTTKEQMLKEQAAAMQRESSRLQEQANQLRQEQENLERSRREGSTPVEQIMRELRAEMDPFKNLINQLKEQVDDIQKHSRDPVHRRSNNLESQVEPMVDDEEPHDTLAETKSVNTQSLRLKDALESVPRYDGYRIPIYQYARACERARDMISPASESALVSLIINKLQGHAFQAVEDAEIATVTQLIDRLKSIFAPRKSLNQYRVPRTATSQSITSNDSGHRS</sequence>
<evidence type="ECO:0000313" key="2">
    <source>
        <dbReference type="EMBL" id="KAK2578316.1"/>
    </source>
</evidence>
<feature type="region of interest" description="Disordered" evidence="1">
    <location>
        <begin position="30"/>
        <end position="69"/>
    </location>
</feature>
<gene>
    <name evidence="2" type="ORF">KPH14_010921</name>
</gene>
<comment type="caution">
    <text evidence="2">The sequence shown here is derived from an EMBL/GenBank/DDBJ whole genome shotgun (WGS) entry which is preliminary data.</text>
</comment>
<feature type="compositionally biased region" description="Basic and acidic residues" evidence="1">
    <location>
        <begin position="54"/>
        <end position="66"/>
    </location>
</feature>
<reference evidence="2" key="1">
    <citation type="submission" date="2021-08" db="EMBL/GenBank/DDBJ databases">
        <authorList>
            <person name="Misof B."/>
            <person name="Oliver O."/>
            <person name="Podsiadlowski L."/>
            <person name="Donath A."/>
            <person name="Peters R."/>
            <person name="Mayer C."/>
            <person name="Rust J."/>
            <person name="Gunkel S."/>
            <person name="Lesny P."/>
            <person name="Martin S."/>
            <person name="Oeyen J.P."/>
            <person name="Petersen M."/>
            <person name="Panagiotis P."/>
            <person name="Wilbrandt J."/>
            <person name="Tanja T."/>
        </authorList>
    </citation>
    <scope>NUCLEOTIDE SEQUENCE</scope>
    <source>
        <strain evidence="2">GBR_01_08_01A</strain>
        <tissue evidence="2">Thorax + abdomen</tissue>
    </source>
</reference>
<protein>
    <submittedName>
        <fullName evidence="2">Uncharacterized protein</fullName>
    </submittedName>
</protein>
<reference evidence="2" key="2">
    <citation type="journal article" date="2023" name="Commun. Biol.">
        <title>Intrasexual cuticular hydrocarbon dimorphism in a wasp sheds light on hydrocarbon biosynthesis genes in Hymenoptera.</title>
        <authorList>
            <person name="Moris V.C."/>
            <person name="Podsiadlowski L."/>
            <person name="Martin S."/>
            <person name="Oeyen J.P."/>
            <person name="Donath A."/>
            <person name="Petersen M."/>
            <person name="Wilbrandt J."/>
            <person name="Misof B."/>
            <person name="Liedtke D."/>
            <person name="Thamm M."/>
            <person name="Scheiner R."/>
            <person name="Schmitt T."/>
            <person name="Niehuis O."/>
        </authorList>
    </citation>
    <scope>NUCLEOTIDE SEQUENCE</scope>
    <source>
        <strain evidence="2">GBR_01_08_01A</strain>
    </source>
</reference>
<accession>A0AAD9RFY5</accession>
<organism evidence="2 3">
    <name type="scientific">Odynerus spinipes</name>
    <dbReference type="NCBI Taxonomy" id="1348599"/>
    <lineage>
        <taxon>Eukaryota</taxon>
        <taxon>Metazoa</taxon>
        <taxon>Ecdysozoa</taxon>
        <taxon>Arthropoda</taxon>
        <taxon>Hexapoda</taxon>
        <taxon>Insecta</taxon>
        <taxon>Pterygota</taxon>
        <taxon>Neoptera</taxon>
        <taxon>Endopterygota</taxon>
        <taxon>Hymenoptera</taxon>
        <taxon>Apocrita</taxon>
        <taxon>Aculeata</taxon>
        <taxon>Vespoidea</taxon>
        <taxon>Vespidae</taxon>
        <taxon>Eumeninae</taxon>
        <taxon>Odynerus</taxon>
    </lineage>
</organism>
<evidence type="ECO:0000313" key="3">
    <source>
        <dbReference type="Proteomes" id="UP001258017"/>
    </source>
</evidence>